<dbReference type="Proteomes" id="UP001356095">
    <property type="component" value="Unassembled WGS sequence"/>
</dbReference>
<proteinExistence type="predicted"/>
<evidence type="ECO:0000313" key="2">
    <source>
        <dbReference type="Proteomes" id="UP001356095"/>
    </source>
</evidence>
<dbReference type="RefSeq" id="WP_330093934.1">
    <property type="nucleotide sequence ID" value="NZ_JAUZMY010000026.1"/>
</dbReference>
<organism evidence="1 2">
    <name type="scientific">Nocardiopsis codii</name>
    <dbReference type="NCBI Taxonomy" id="3065942"/>
    <lineage>
        <taxon>Bacteria</taxon>
        <taxon>Bacillati</taxon>
        <taxon>Actinomycetota</taxon>
        <taxon>Actinomycetes</taxon>
        <taxon>Streptosporangiales</taxon>
        <taxon>Nocardiopsidaceae</taxon>
        <taxon>Nocardiopsis</taxon>
    </lineage>
</organism>
<evidence type="ECO:0000313" key="1">
    <source>
        <dbReference type="EMBL" id="MEE2040164.1"/>
    </source>
</evidence>
<accession>A0ABU7KD65</accession>
<gene>
    <name evidence="1" type="ORF">Q8791_23385</name>
</gene>
<reference evidence="1 2" key="1">
    <citation type="submission" date="2023-08" db="EMBL/GenBank/DDBJ databases">
        <authorList>
            <person name="Girao M."/>
            <person name="Carvalho M.F."/>
        </authorList>
    </citation>
    <scope>NUCLEOTIDE SEQUENCE [LARGE SCALE GENOMIC DNA]</scope>
    <source>
        <strain evidence="1 2">CT-R113</strain>
    </source>
</reference>
<comment type="caution">
    <text evidence="1">The sequence shown here is derived from an EMBL/GenBank/DDBJ whole genome shotgun (WGS) entry which is preliminary data.</text>
</comment>
<keyword evidence="2" id="KW-1185">Reference proteome</keyword>
<protein>
    <submittedName>
        <fullName evidence="1">Uncharacterized protein</fullName>
    </submittedName>
</protein>
<dbReference type="EMBL" id="JAUZMY010000026">
    <property type="protein sequence ID" value="MEE2040164.1"/>
    <property type="molecule type" value="Genomic_DNA"/>
</dbReference>
<name>A0ABU7KD65_9ACTN</name>
<sequence length="258" mass="27444">MRYWYGGSPADYVISPGQQVQLPGEVIGYQTVLVPGVRLWVYDYDTGDRTTDLLNAEGAAVDHLVTAEYGAIPRFRGPDEVKRVLIGPEPTTGGGDPEDPTGETQGRWVITTTDWPSITDRIDNRLTAVENGSGGGGGEDPGEWIGTAHPLVWSLDGDAETHTSRTHYWNLEGKPQTVTRVRAQGIVTAGTLAVHVLKIDPDTGATTVIAATLLDSAAPWTIVAPEETISDGTGLTVAVELGTDADVVSDVAVQVMIR</sequence>